<dbReference type="GO" id="GO:0006368">
    <property type="term" value="P:transcription elongation by RNA polymerase II"/>
    <property type="evidence" value="ECO:0007669"/>
    <property type="project" value="UniProtKB-UniRule"/>
</dbReference>
<dbReference type="GO" id="GO:0006406">
    <property type="term" value="P:mRNA export from nucleus"/>
    <property type="evidence" value="ECO:0007669"/>
    <property type="project" value="UniProtKB-UniRule"/>
</dbReference>
<accession>A0A8X6YJ84</accession>
<dbReference type="GO" id="GO:0071819">
    <property type="term" value="C:DUBm complex"/>
    <property type="evidence" value="ECO:0007669"/>
    <property type="project" value="UniProtKB-UniRule"/>
</dbReference>
<dbReference type="GO" id="GO:0070390">
    <property type="term" value="C:transcription export complex 2"/>
    <property type="evidence" value="ECO:0007669"/>
    <property type="project" value="UniProtKB-UniRule"/>
</dbReference>
<keyword evidence="5 11" id="KW-0653">Protein transport</keyword>
<dbReference type="GO" id="GO:0003713">
    <property type="term" value="F:transcription coactivator activity"/>
    <property type="evidence" value="ECO:0007669"/>
    <property type="project" value="UniProtKB-UniRule"/>
</dbReference>
<dbReference type="InterPro" id="IPR038212">
    <property type="entry name" value="TF_EnY2_sf"/>
</dbReference>
<evidence type="ECO:0000256" key="12">
    <source>
        <dbReference type="SAM" id="MobiDB-lite"/>
    </source>
</evidence>
<evidence type="ECO:0000256" key="7">
    <source>
        <dbReference type="ARBA" id="ARBA00023015"/>
    </source>
</evidence>
<dbReference type="Gene3D" id="1.10.246.140">
    <property type="match status" value="1"/>
</dbReference>
<dbReference type="PANTHER" id="PTHR12514">
    <property type="entry name" value="ENHANCER OF YELLOW 2 TRANSCRIPTION FACTOR"/>
    <property type="match status" value="1"/>
</dbReference>
<evidence type="ECO:0000256" key="8">
    <source>
        <dbReference type="ARBA" id="ARBA00023159"/>
    </source>
</evidence>
<proteinExistence type="inferred from homology"/>
<keyword evidence="3 11" id="KW-0509">mRNA transport</keyword>
<reference evidence="13" key="1">
    <citation type="submission" date="2020-08" db="EMBL/GenBank/DDBJ databases">
        <title>Multicomponent nature underlies the extraordinary mechanical properties of spider dragline silk.</title>
        <authorList>
            <person name="Kono N."/>
            <person name="Nakamura H."/>
            <person name="Mori M."/>
            <person name="Yoshida Y."/>
            <person name="Ohtoshi R."/>
            <person name="Malay A.D."/>
            <person name="Moran D.A.P."/>
            <person name="Tomita M."/>
            <person name="Numata K."/>
            <person name="Arakawa K."/>
        </authorList>
    </citation>
    <scope>NUCLEOTIDE SEQUENCE</scope>
</reference>
<comment type="subunit">
    <text evidence="11">Component of the nuclear pore complex (NPC)-associated TREX-2 complex (transcription and export complex 2). Component of the SAGA transcription coactivator-HAT complex. Within the SAGA complex, participates to a subcomplex of SAGA called the DUB module (deubiquitination module).</text>
</comment>
<dbReference type="HAMAP" id="MF_03046">
    <property type="entry name" value="ENY2_Sus1"/>
    <property type="match status" value="1"/>
</dbReference>
<organism evidence="13 14">
    <name type="scientific">Trichonephila inaurata madagascariensis</name>
    <dbReference type="NCBI Taxonomy" id="2747483"/>
    <lineage>
        <taxon>Eukaryota</taxon>
        <taxon>Metazoa</taxon>
        <taxon>Ecdysozoa</taxon>
        <taxon>Arthropoda</taxon>
        <taxon>Chelicerata</taxon>
        <taxon>Arachnida</taxon>
        <taxon>Araneae</taxon>
        <taxon>Araneomorphae</taxon>
        <taxon>Entelegynae</taxon>
        <taxon>Araneoidea</taxon>
        <taxon>Nephilidae</taxon>
        <taxon>Trichonephila</taxon>
        <taxon>Trichonephila inaurata</taxon>
    </lineage>
</organism>
<dbReference type="GO" id="GO:0005643">
    <property type="term" value="C:nuclear pore"/>
    <property type="evidence" value="ECO:0007669"/>
    <property type="project" value="UniProtKB-UniRule"/>
</dbReference>
<evidence type="ECO:0000256" key="5">
    <source>
        <dbReference type="ARBA" id="ARBA00022927"/>
    </source>
</evidence>
<keyword evidence="7 11" id="KW-0805">Transcription regulation</keyword>
<comment type="similarity">
    <text evidence="11">Belongs to the ENY2 family.</text>
</comment>
<dbReference type="GO" id="GO:0015031">
    <property type="term" value="P:protein transport"/>
    <property type="evidence" value="ECO:0007669"/>
    <property type="project" value="UniProtKB-KW"/>
</dbReference>
<dbReference type="EMBL" id="BMAV01018924">
    <property type="protein sequence ID" value="GFY71552.1"/>
    <property type="molecule type" value="Genomic_DNA"/>
</dbReference>
<protein>
    <recommendedName>
        <fullName evidence="11">Transcription and mRNA export factor ENY2</fullName>
    </recommendedName>
    <alternativeName>
        <fullName evidence="11">Enhancer of yellow 2 transcription factor homolog</fullName>
    </alternativeName>
</protein>
<keyword evidence="6 11" id="KW-0811">Translocation</keyword>
<comment type="caution">
    <text evidence="13">The sequence shown here is derived from an EMBL/GenBank/DDBJ whole genome shotgun (WGS) entry which is preliminary data.</text>
</comment>
<evidence type="ECO:0000256" key="6">
    <source>
        <dbReference type="ARBA" id="ARBA00023010"/>
    </source>
</evidence>
<keyword evidence="8 11" id="KW-0010">Activator</keyword>
<keyword evidence="2 11" id="KW-0813">Transport</keyword>
<evidence type="ECO:0000256" key="10">
    <source>
        <dbReference type="ARBA" id="ARBA00023242"/>
    </source>
</evidence>
<dbReference type="Proteomes" id="UP000886998">
    <property type="component" value="Unassembled WGS sequence"/>
</dbReference>
<dbReference type="OrthoDB" id="6221744at2759"/>
<name>A0A8X6YJ84_9ARAC</name>
<evidence type="ECO:0000313" key="14">
    <source>
        <dbReference type="Proteomes" id="UP000886998"/>
    </source>
</evidence>
<keyword evidence="14" id="KW-1185">Reference proteome</keyword>
<evidence type="ECO:0000313" key="13">
    <source>
        <dbReference type="EMBL" id="GFY71552.1"/>
    </source>
</evidence>
<dbReference type="GO" id="GO:0005654">
    <property type="term" value="C:nucleoplasm"/>
    <property type="evidence" value="ECO:0007669"/>
    <property type="project" value="UniProtKB-SubCell"/>
</dbReference>
<dbReference type="AlphaFoldDB" id="A0A8X6YJ84"/>
<feature type="region of interest" description="Disordered" evidence="12">
    <location>
        <begin position="1"/>
        <end position="22"/>
    </location>
</feature>
<comment type="function">
    <text evidence="11">Involved in mRNA export coupled transcription activation by association with both the TREX-2 and the SAGA complexes. The transcription regulatory histone acetylation (HAT) complex SAGA is a multiprotein complex that activates transcription by remodeling chromatin and mediating histone acetylation and deubiquitination. Within the SAGA complex, participates to a subcomplex that specifically deubiquitinates histones. The SAGA complex is recruited to specific gene promoters by activators, where it is required for transcription. The TREX-2 complex functions in docking export-competent ribonucleoprotein particles (mRNPs) to the nuclear entrance of the nuclear pore complex (nuclear basket). TREX-2 participates in mRNA export and accurate chromatin positioning in the nucleus by tethering genes to the nuclear periphery.</text>
</comment>
<keyword evidence="4 11" id="KW-0156">Chromatin regulator</keyword>
<evidence type="ECO:0000256" key="2">
    <source>
        <dbReference type="ARBA" id="ARBA00022448"/>
    </source>
</evidence>
<dbReference type="GO" id="GO:0000124">
    <property type="term" value="C:SAGA complex"/>
    <property type="evidence" value="ECO:0007669"/>
    <property type="project" value="UniProtKB-UniRule"/>
</dbReference>
<dbReference type="FunFam" id="1.10.246.140:FF:000001">
    <property type="entry name" value="Transcription and mRNA export factor ENY2"/>
    <property type="match status" value="1"/>
</dbReference>
<gene>
    <name evidence="13" type="primary">ENY2</name>
    <name evidence="13" type="ORF">TNIN_220231</name>
</gene>
<evidence type="ECO:0000256" key="11">
    <source>
        <dbReference type="HAMAP-Rule" id="MF_03046"/>
    </source>
</evidence>
<dbReference type="GO" id="GO:0006325">
    <property type="term" value="P:chromatin organization"/>
    <property type="evidence" value="ECO:0007669"/>
    <property type="project" value="UniProtKB-KW"/>
</dbReference>
<comment type="subcellular location">
    <subcellularLocation>
        <location evidence="1 11">Nucleus</location>
        <location evidence="1 11">Nucleoplasm</location>
    </subcellularLocation>
</comment>
<dbReference type="Pfam" id="PF10163">
    <property type="entry name" value="EnY2"/>
    <property type="match status" value="1"/>
</dbReference>
<dbReference type="InterPro" id="IPR018783">
    <property type="entry name" value="TF_ENY2"/>
</dbReference>
<evidence type="ECO:0000256" key="3">
    <source>
        <dbReference type="ARBA" id="ARBA00022816"/>
    </source>
</evidence>
<evidence type="ECO:0000256" key="9">
    <source>
        <dbReference type="ARBA" id="ARBA00023163"/>
    </source>
</evidence>
<evidence type="ECO:0000256" key="4">
    <source>
        <dbReference type="ARBA" id="ARBA00022853"/>
    </source>
</evidence>
<keyword evidence="9 11" id="KW-0804">Transcription</keyword>
<evidence type="ECO:0000256" key="1">
    <source>
        <dbReference type="ARBA" id="ARBA00004642"/>
    </source>
</evidence>
<keyword evidence="10 11" id="KW-0539">Nucleus</keyword>
<sequence length="118" mass="13800">MVPAVQRHFHRSSKDKEDQQQKAYYITAKSMSENNKNMIEPNDIEKFKELLRTRLSESGWKEEMKAVCRDIIREKGIENVSVESLVKEMTPKGRALVPDSVKRELLQRIRSHLDPMST</sequence>